<keyword evidence="1" id="KW-0808">Transferase</keyword>
<dbReference type="SUPFAM" id="SSF53335">
    <property type="entry name" value="S-adenosyl-L-methionine-dependent methyltransferases"/>
    <property type="match status" value="1"/>
</dbReference>
<keyword evidence="1" id="KW-0489">Methyltransferase</keyword>
<proteinExistence type="predicted"/>
<protein>
    <submittedName>
        <fullName evidence="1">Methyltransferase</fullName>
    </submittedName>
</protein>
<dbReference type="GO" id="GO:0008168">
    <property type="term" value="F:methyltransferase activity"/>
    <property type="evidence" value="ECO:0007669"/>
    <property type="project" value="UniProtKB-KW"/>
</dbReference>
<dbReference type="InterPro" id="IPR029063">
    <property type="entry name" value="SAM-dependent_MTases_sf"/>
</dbReference>
<dbReference type="Pfam" id="PF13489">
    <property type="entry name" value="Methyltransf_23"/>
    <property type="match status" value="1"/>
</dbReference>
<evidence type="ECO:0000313" key="2">
    <source>
        <dbReference type="Proteomes" id="UP000426010"/>
    </source>
</evidence>
<reference evidence="1 2" key="1">
    <citation type="submission" date="2019-10" db="EMBL/GenBank/DDBJ databases">
        <authorList>
            <person name="Roscher J.E."/>
            <person name="Garlena R.A."/>
            <person name="Russell D.A."/>
            <person name="Pope W.H."/>
            <person name="Jacobs-Sera D."/>
            <person name="Hatfull G.F."/>
        </authorList>
    </citation>
    <scope>NUCLEOTIDE SEQUENCE [LARGE SCALE GENOMIC DNA]</scope>
</reference>
<dbReference type="Proteomes" id="UP000426010">
    <property type="component" value="Segment"/>
</dbReference>
<organism evidence="1 2">
    <name type="scientific">Arthrobacter phage BeatusComedenti</name>
    <dbReference type="NCBI Taxonomy" id="2656523"/>
    <lineage>
        <taxon>Viruses</taxon>
        <taxon>Duplodnaviria</taxon>
        <taxon>Heunggongvirae</taxon>
        <taxon>Uroviricota</taxon>
        <taxon>Caudoviricetes</taxon>
        <taxon>Kelleziovirus</taxon>
        <taxon>Kelleziovirus kitkat</taxon>
    </lineage>
</organism>
<name>A0A649VW97_9CAUD</name>
<gene>
    <name evidence="1" type="primary">99</name>
    <name evidence="1" type="ORF">SEA_BEATUSCOMEDENTI_99</name>
</gene>
<accession>A0A649VW97</accession>
<sequence>MAEVPEQFDVETVSLTEIGAAIEQARLEASLTGSYKPYVVVATGERLTFEEYLTCGVETRHDPYPEGYWENGEGSNYHGYGDDAGWHQTARVMHDHVGDGIRILELGCASGYFVQAAKVHFDHVQGIDLSSYAVGKPAPGATGDITVGTATDLSQFRGRPDAPELICSWEMLEHLTEPEVTSCITEIMATLPANGETWHRIALDTEGDPSFHGIPDHHPHDDHTHVTVKSKEWWRETFEHFLWHGDDGEFYIFQRLPREENALSREFRGRDWENRFFVYRKTRIVPADSFTANI</sequence>
<dbReference type="EMBL" id="MN586053">
    <property type="protein sequence ID" value="QGJ96538.1"/>
    <property type="molecule type" value="Genomic_DNA"/>
</dbReference>
<dbReference type="Gene3D" id="3.40.50.150">
    <property type="entry name" value="Vaccinia Virus protein VP39"/>
    <property type="match status" value="1"/>
</dbReference>
<evidence type="ECO:0000313" key="1">
    <source>
        <dbReference type="EMBL" id="QGJ96538.1"/>
    </source>
</evidence>
<dbReference type="GO" id="GO:0032259">
    <property type="term" value="P:methylation"/>
    <property type="evidence" value="ECO:0007669"/>
    <property type="project" value="UniProtKB-KW"/>
</dbReference>